<evidence type="ECO:0000256" key="6">
    <source>
        <dbReference type="HAMAP-Rule" id="MF_01007"/>
    </source>
</evidence>
<dbReference type="AlphaFoldDB" id="A0A1H5X5F3"/>
<evidence type="ECO:0000313" key="9">
    <source>
        <dbReference type="Proteomes" id="UP000236743"/>
    </source>
</evidence>
<dbReference type="HAMAP" id="MF_01007">
    <property type="entry name" value="16SrRNA_methyltr_H"/>
    <property type="match status" value="1"/>
</dbReference>
<dbReference type="PANTHER" id="PTHR11265:SF0">
    <property type="entry name" value="12S RRNA N4-METHYLCYTIDINE METHYLTRANSFERASE"/>
    <property type="match status" value="1"/>
</dbReference>
<dbReference type="FunFam" id="1.10.150.170:FF:000003">
    <property type="entry name" value="Ribosomal RNA small subunit methyltransferase H"/>
    <property type="match status" value="1"/>
</dbReference>
<reference evidence="8 9" key="1">
    <citation type="submission" date="2016-10" db="EMBL/GenBank/DDBJ databases">
        <authorList>
            <person name="de Groot N.N."/>
        </authorList>
    </citation>
    <scope>NUCLEOTIDE SEQUENCE [LARGE SCALE GENOMIC DNA]</scope>
    <source>
        <strain evidence="8 9">DSM 26656</strain>
    </source>
</reference>
<name>A0A1H5X5F3_9HYPH</name>
<dbReference type="NCBIfam" id="TIGR00006">
    <property type="entry name" value="16S rRNA (cytosine(1402)-N(4))-methyltransferase RsmH"/>
    <property type="match status" value="1"/>
</dbReference>
<feature type="binding site" evidence="6">
    <location>
        <position position="86"/>
    </location>
    <ligand>
        <name>S-adenosyl-L-methionine</name>
        <dbReference type="ChEBI" id="CHEBI:59789"/>
    </ligand>
</feature>
<comment type="function">
    <text evidence="6">Specifically methylates the N4 position of cytidine in position 1402 (C1402) of 16S rRNA.</text>
</comment>
<comment type="catalytic activity">
    <reaction evidence="6">
        <text>cytidine(1402) in 16S rRNA + S-adenosyl-L-methionine = N(4)-methylcytidine(1402) in 16S rRNA + S-adenosyl-L-homocysteine + H(+)</text>
        <dbReference type="Rhea" id="RHEA:42928"/>
        <dbReference type="Rhea" id="RHEA-COMP:10286"/>
        <dbReference type="Rhea" id="RHEA-COMP:10287"/>
        <dbReference type="ChEBI" id="CHEBI:15378"/>
        <dbReference type="ChEBI" id="CHEBI:57856"/>
        <dbReference type="ChEBI" id="CHEBI:59789"/>
        <dbReference type="ChEBI" id="CHEBI:74506"/>
        <dbReference type="ChEBI" id="CHEBI:82748"/>
        <dbReference type="EC" id="2.1.1.199"/>
    </reaction>
</comment>
<keyword evidence="3 6" id="KW-0489">Methyltransferase</keyword>
<feature type="region of interest" description="Disordered" evidence="7">
    <location>
        <begin position="1"/>
        <end position="32"/>
    </location>
</feature>
<dbReference type="SUPFAM" id="SSF53335">
    <property type="entry name" value="S-adenosyl-L-methionine-dependent methyltransferases"/>
    <property type="match status" value="1"/>
</dbReference>
<dbReference type="SUPFAM" id="SSF81799">
    <property type="entry name" value="Putative methyltransferase TM0872, insert domain"/>
    <property type="match status" value="1"/>
</dbReference>
<sequence>MTGHGSRDDGAIGGPARHAPASQVTPASQVNASQDAAPHVPVLLAEVIEALALKPGGRYLDGTFGAGGYARALLEAAPDATLLALDRDPTAIAGGADLVAAMAGRLILSQARFSELAEEAERFQMAPLDGVVLDIGVSSMQIDQAERGFSFRFDGPLDMRMAREGQSAADLINEAEEGLLANIFYHYGEERRSRAVARAVVETRRKAPIETTKQLAELVASIVWAEPGGAHPATRVFQALRIAVNDELGELVRALHAAEAVLKPGGRLVVVTFHSLEDRIVKQFLSERSGRAPAGSRHAPAIAVAQPTFSLVNRGPVAPTDAEMRINPRARSAKLRAAERNAASARSPEPELVALAGIPAPQPRRRS</sequence>
<comment type="similarity">
    <text evidence="1 6">Belongs to the methyltransferase superfamily. RsmH family.</text>
</comment>
<dbReference type="PIRSF" id="PIRSF004486">
    <property type="entry name" value="MraW"/>
    <property type="match status" value="1"/>
</dbReference>
<feature type="binding site" evidence="6">
    <location>
        <begin position="67"/>
        <end position="69"/>
    </location>
    <ligand>
        <name>S-adenosyl-L-methionine</name>
        <dbReference type="ChEBI" id="CHEBI:59789"/>
    </ligand>
</feature>
<gene>
    <name evidence="6" type="primary">rsmH</name>
    <name evidence="8" type="ORF">SAMN04488115_10399</name>
</gene>
<dbReference type="EC" id="2.1.1.199" evidence="6"/>
<keyword evidence="6" id="KW-0963">Cytoplasm</keyword>
<feature type="compositionally biased region" description="Polar residues" evidence="7">
    <location>
        <begin position="22"/>
        <end position="32"/>
    </location>
</feature>
<comment type="subcellular location">
    <subcellularLocation>
        <location evidence="6">Cytoplasm</location>
    </subcellularLocation>
</comment>
<dbReference type="Gene3D" id="3.40.50.150">
    <property type="entry name" value="Vaccinia Virus protein VP39"/>
    <property type="match status" value="1"/>
</dbReference>
<dbReference type="RefSeq" id="WP_103871969.1">
    <property type="nucleotide sequence ID" value="NZ_FNUY01000003.1"/>
</dbReference>
<keyword evidence="4 6" id="KW-0808">Transferase</keyword>
<evidence type="ECO:0000256" key="5">
    <source>
        <dbReference type="ARBA" id="ARBA00022691"/>
    </source>
</evidence>
<evidence type="ECO:0000256" key="2">
    <source>
        <dbReference type="ARBA" id="ARBA00022552"/>
    </source>
</evidence>
<keyword evidence="9" id="KW-1185">Reference proteome</keyword>
<dbReference type="GO" id="GO:0071424">
    <property type="term" value="F:rRNA (cytosine-N4-)-methyltransferase activity"/>
    <property type="evidence" value="ECO:0007669"/>
    <property type="project" value="UniProtKB-UniRule"/>
</dbReference>
<organism evidence="8 9">
    <name type="scientific">Bosea lathyri</name>
    <dbReference type="NCBI Taxonomy" id="1036778"/>
    <lineage>
        <taxon>Bacteria</taxon>
        <taxon>Pseudomonadati</taxon>
        <taxon>Pseudomonadota</taxon>
        <taxon>Alphaproteobacteria</taxon>
        <taxon>Hyphomicrobiales</taxon>
        <taxon>Boseaceae</taxon>
        <taxon>Bosea</taxon>
    </lineage>
</organism>
<feature type="binding site" evidence="6">
    <location>
        <position position="141"/>
    </location>
    <ligand>
        <name>S-adenosyl-L-methionine</name>
        <dbReference type="ChEBI" id="CHEBI:59789"/>
    </ligand>
</feature>
<evidence type="ECO:0000256" key="4">
    <source>
        <dbReference type="ARBA" id="ARBA00022679"/>
    </source>
</evidence>
<evidence type="ECO:0000256" key="7">
    <source>
        <dbReference type="SAM" id="MobiDB-lite"/>
    </source>
</evidence>
<dbReference type="InterPro" id="IPR023397">
    <property type="entry name" value="SAM-dep_MeTrfase_MraW_recog"/>
</dbReference>
<dbReference type="Proteomes" id="UP000236743">
    <property type="component" value="Unassembled WGS sequence"/>
</dbReference>
<keyword evidence="5 6" id="KW-0949">S-adenosyl-L-methionine</keyword>
<proteinExistence type="inferred from homology"/>
<evidence type="ECO:0000256" key="1">
    <source>
        <dbReference type="ARBA" id="ARBA00010396"/>
    </source>
</evidence>
<dbReference type="GO" id="GO:0005737">
    <property type="term" value="C:cytoplasm"/>
    <property type="evidence" value="ECO:0007669"/>
    <property type="project" value="UniProtKB-SubCell"/>
</dbReference>
<dbReference type="InterPro" id="IPR029063">
    <property type="entry name" value="SAM-dependent_MTases_sf"/>
</dbReference>
<keyword evidence="2 6" id="KW-0698">rRNA processing</keyword>
<dbReference type="InterPro" id="IPR002903">
    <property type="entry name" value="RsmH"/>
</dbReference>
<dbReference type="Pfam" id="PF01795">
    <property type="entry name" value="Methyltransf_5"/>
    <property type="match status" value="1"/>
</dbReference>
<accession>A0A1H5X5F3</accession>
<dbReference type="OrthoDB" id="9806637at2"/>
<evidence type="ECO:0000313" key="8">
    <source>
        <dbReference type="EMBL" id="SEG06992.1"/>
    </source>
</evidence>
<dbReference type="EMBL" id="FNUY01000003">
    <property type="protein sequence ID" value="SEG06992.1"/>
    <property type="molecule type" value="Genomic_DNA"/>
</dbReference>
<dbReference type="Gene3D" id="1.10.150.170">
    <property type="entry name" value="Putative methyltransferase TM0872, insert domain"/>
    <property type="match status" value="1"/>
</dbReference>
<evidence type="ECO:0000256" key="3">
    <source>
        <dbReference type="ARBA" id="ARBA00022603"/>
    </source>
</evidence>
<dbReference type="PANTHER" id="PTHR11265">
    <property type="entry name" value="S-ADENOSYL-METHYLTRANSFERASE MRAW"/>
    <property type="match status" value="1"/>
</dbReference>
<feature type="compositionally biased region" description="Basic and acidic residues" evidence="7">
    <location>
        <begin position="1"/>
        <end position="10"/>
    </location>
</feature>
<feature type="binding site" evidence="6">
    <location>
        <position position="134"/>
    </location>
    <ligand>
        <name>S-adenosyl-L-methionine</name>
        <dbReference type="ChEBI" id="CHEBI:59789"/>
    </ligand>
</feature>
<dbReference type="GO" id="GO:0070475">
    <property type="term" value="P:rRNA base methylation"/>
    <property type="evidence" value="ECO:0007669"/>
    <property type="project" value="UniProtKB-UniRule"/>
</dbReference>
<feature type="binding site" evidence="6">
    <location>
        <position position="113"/>
    </location>
    <ligand>
        <name>S-adenosyl-L-methionine</name>
        <dbReference type="ChEBI" id="CHEBI:59789"/>
    </ligand>
</feature>
<protein>
    <recommendedName>
        <fullName evidence="6">Ribosomal RNA small subunit methyltransferase H</fullName>
        <ecNumber evidence="6">2.1.1.199</ecNumber>
    </recommendedName>
    <alternativeName>
        <fullName evidence="6">16S rRNA m(4)C1402 methyltransferase</fullName>
    </alternativeName>
    <alternativeName>
        <fullName evidence="6">rRNA (cytosine-N(4)-)-methyltransferase RsmH</fullName>
    </alternativeName>
</protein>
<feature type="region of interest" description="Disordered" evidence="7">
    <location>
        <begin position="333"/>
        <end position="367"/>
    </location>
</feature>